<dbReference type="RefSeq" id="WP_200269266.1">
    <property type="nucleotide sequence ID" value="NZ_JAENIJ010000009.1"/>
</dbReference>
<proteinExistence type="predicted"/>
<evidence type="ECO:0000313" key="3">
    <source>
        <dbReference type="Proteomes" id="UP000603141"/>
    </source>
</evidence>
<sequence length="460" mass="50550">MATTKSSQAAIAIGITGFALGLLLPSAFKPIVGSQQSAQRDGKSTRMTSSRGERANRPWLDSSMTKDRQLAAFIDRAAHLRPHEWPSFFLAHAGSAEWSPLAAQLWADNDPAGFWNFLRESDDLVALHRWAPDLLTTWAKQDPDAAMGAVVAITDKETGDAFRRVVIDRALEENLEKGLELVRRAGDFNRFSWSSQPWIEKDPEAAARGLAKLEMKSEYGQFLTRATQAWAAVDPQKALDWMVHESPHDRLRFSIGVLDWMTSGFQAAAKVDPQAAKQAALSFEDPDERDRALAGVISSGAIPASVIPELLAGCSPYAQSQAIRDVIAHLPQNTPDDLDAAVMVLSQGPKSEKTLDTMASLASRYAKVDPSGSWEWAASLPDPALRRAANESFADALQQSPKVLADKAATLPATELSYKFFQNILGHIQEDQRRAWINQLPNDRADWAREALEQMKPSSP</sequence>
<dbReference type="AlphaFoldDB" id="A0A934S341"/>
<dbReference type="Proteomes" id="UP000603141">
    <property type="component" value="Unassembled WGS sequence"/>
</dbReference>
<feature type="region of interest" description="Disordered" evidence="1">
    <location>
        <begin position="34"/>
        <end position="61"/>
    </location>
</feature>
<dbReference type="EMBL" id="JAENIJ010000009">
    <property type="protein sequence ID" value="MBK1882280.1"/>
    <property type="molecule type" value="Genomic_DNA"/>
</dbReference>
<evidence type="ECO:0000313" key="2">
    <source>
        <dbReference type="EMBL" id="MBK1882280.1"/>
    </source>
</evidence>
<comment type="caution">
    <text evidence="2">The sequence shown here is derived from an EMBL/GenBank/DDBJ whole genome shotgun (WGS) entry which is preliminary data.</text>
</comment>
<accession>A0A934S341</accession>
<evidence type="ECO:0000256" key="1">
    <source>
        <dbReference type="SAM" id="MobiDB-lite"/>
    </source>
</evidence>
<gene>
    <name evidence="2" type="ORF">JIN85_07635</name>
</gene>
<reference evidence="2" key="1">
    <citation type="submission" date="2021-01" db="EMBL/GenBank/DDBJ databases">
        <title>Modified the classification status of verrucomicrobia.</title>
        <authorList>
            <person name="Feng X."/>
        </authorList>
    </citation>
    <scope>NUCLEOTIDE SEQUENCE</scope>
    <source>
        <strain evidence="2">KCTC 22041</strain>
    </source>
</reference>
<organism evidence="2 3">
    <name type="scientific">Luteolibacter pohnpeiensis</name>
    <dbReference type="NCBI Taxonomy" id="454153"/>
    <lineage>
        <taxon>Bacteria</taxon>
        <taxon>Pseudomonadati</taxon>
        <taxon>Verrucomicrobiota</taxon>
        <taxon>Verrucomicrobiia</taxon>
        <taxon>Verrucomicrobiales</taxon>
        <taxon>Verrucomicrobiaceae</taxon>
        <taxon>Luteolibacter</taxon>
    </lineage>
</organism>
<keyword evidence="3" id="KW-1185">Reference proteome</keyword>
<name>A0A934S341_9BACT</name>
<feature type="compositionally biased region" description="Polar residues" evidence="1">
    <location>
        <begin position="34"/>
        <end position="50"/>
    </location>
</feature>
<protein>
    <submittedName>
        <fullName evidence="2">Uncharacterized protein</fullName>
    </submittedName>
</protein>